<gene>
    <name evidence="2" type="ORF">MERR_LOCUS47172</name>
</gene>
<feature type="compositionally biased region" description="Low complexity" evidence="1">
    <location>
        <begin position="244"/>
        <end position="266"/>
    </location>
</feature>
<dbReference type="Pfam" id="PF14223">
    <property type="entry name" value="Retrotran_gag_2"/>
    <property type="match status" value="1"/>
</dbReference>
<evidence type="ECO:0000256" key="1">
    <source>
        <dbReference type="SAM" id="MobiDB-lite"/>
    </source>
</evidence>
<keyword evidence="3" id="KW-1185">Reference proteome</keyword>
<dbReference type="EMBL" id="CACVBM020001806">
    <property type="protein sequence ID" value="CAA7059936.1"/>
    <property type="molecule type" value="Genomic_DNA"/>
</dbReference>
<accession>A0A6D2L567</accession>
<feature type="compositionally biased region" description="Polar residues" evidence="1">
    <location>
        <begin position="269"/>
        <end position="281"/>
    </location>
</feature>
<sequence length="351" mass="39402">MEDRSMDLYPPPIPNLSNCVTIKLTLENYTIWRDQFEAFLWGQRLLGFITGGIPPPLPTLTVTDLTGATSQARNPAYTTWCQTDQVVRSWLLRSFSDTILRLVHRCTSSYDVWMALSNHFNKVSSNRLFELHGRLQNITKAGKTMTAYLQEIKDLCDQLDAIGNPVSTKMHVYHALHGLGHEYEPVKTTIEASMEASPCPSLDDVTPRLTAFDARLQTHFTSTGIKPHLAFHAMQISQGYYSNRGRGQSQYRGGRGRSFSTRGRGFPQQVASIRGPTTQSDTENKKLCQICGKKGHVALSCWHRFYNAYQEEEMPMAMAAMCITNITDQTGHEWFPDTGASAHVTNSCGNL</sequence>
<proteinExistence type="predicted"/>
<evidence type="ECO:0000313" key="3">
    <source>
        <dbReference type="Proteomes" id="UP000467841"/>
    </source>
</evidence>
<reference evidence="2" key="1">
    <citation type="submission" date="2020-01" db="EMBL/GenBank/DDBJ databases">
        <authorList>
            <person name="Mishra B."/>
        </authorList>
    </citation>
    <scope>NUCLEOTIDE SEQUENCE [LARGE SCALE GENOMIC DNA]</scope>
</reference>
<dbReference type="Proteomes" id="UP000467841">
    <property type="component" value="Unassembled WGS sequence"/>
</dbReference>
<evidence type="ECO:0000313" key="2">
    <source>
        <dbReference type="EMBL" id="CAA7059936.1"/>
    </source>
</evidence>
<feature type="region of interest" description="Disordered" evidence="1">
    <location>
        <begin position="244"/>
        <end position="281"/>
    </location>
</feature>
<protein>
    <submittedName>
        <fullName evidence="2">Uncharacterized protein</fullName>
    </submittedName>
</protein>
<organism evidence="2 3">
    <name type="scientific">Microthlaspi erraticum</name>
    <dbReference type="NCBI Taxonomy" id="1685480"/>
    <lineage>
        <taxon>Eukaryota</taxon>
        <taxon>Viridiplantae</taxon>
        <taxon>Streptophyta</taxon>
        <taxon>Embryophyta</taxon>
        <taxon>Tracheophyta</taxon>
        <taxon>Spermatophyta</taxon>
        <taxon>Magnoliopsida</taxon>
        <taxon>eudicotyledons</taxon>
        <taxon>Gunneridae</taxon>
        <taxon>Pentapetalae</taxon>
        <taxon>rosids</taxon>
        <taxon>malvids</taxon>
        <taxon>Brassicales</taxon>
        <taxon>Brassicaceae</taxon>
        <taxon>Coluteocarpeae</taxon>
        <taxon>Microthlaspi</taxon>
    </lineage>
</organism>
<dbReference type="PANTHER" id="PTHR47481">
    <property type="match status" value="1"/>
</dbReference>
<dbReference type="OrthoDB" id="1752173at2759"/>
<dbReference type="PANTHER" id="PTHR47481:SF10">
    <property type="entry name" value="COPIA-LIKE POLYPROTEIN_RETROTRANSPOSON"/>
    <property type="match status" value="1"/>
</dbReference>
<dbReference type="AlphaFoldDB" id="A0A6D2L567"/>
<name>A0A6D2L567_9BRAS</name>
<comment type="caution">
    <text evidence="2">The sequence shown here is derived from an EMBL/GenBank/DDBJ whole genome shotgun (WGS) entry which is preliminary data.</text>
</comment>